<evidence type="ECO:0000313" key="2">
    <source>
        <dbReference type="Proteomes" id="UP001500954"/>
    </source>
</evidence>
<reference evidence="2" key="1">
    <citation type="journal article" date="2019" name="Int. J. Syst. Evol. Microbiol.">
        <title>The Global Catalogue of Microorganisms (GCM) 10K type strain sequencing project: providing services to taxonomists for standard genome sequencing and annotation.</title>
        <authorList>
            <consortium name="The Broad Institute Genomics Platform"/>
            <consortium name="The Broad Institute Genome Sequencing Center for Infectious Disease"/>
            <person name="Wu L."/>
            <person name="Ma J."/>
        </authorList>
    </citation>
    <scope>NUCLEOTIDE SEQUENCE [LARGE SCALE GENOMIC DNA]</scope>
    <source>
        <strain evidence="2">JCM 17111</strain>
    </source>
</reference>
<accession>A0ABP6WRQ1</accession>
<dbReference type="EMBL" id="BAABCY010000012">
    <property type="protein sequence ID" value="GAA3554801.1"/>
    <property type="molecule type" value="Genomic_DNA"/>
</dbReference>
<organism evidence="1 2">
    <name type="scientific">Snuella lapsa</name>
    <dbReference type="NCBI Taxonomy" id="870481"/>
    <lineage>
        <taxon>Bacteria</taxon>
        <taxon>Pseudomonadati</taxon>
        <taxon>Bacteroidota</taxon>
        <taxon>Flavobacteriia</taxon>
        <taxon>Flavobacteriales</taxon>
        <taxon>Flavobacteriaceae</taxon>
        <taxon>Snuella</taxon>
    </lineage>
</organism>
<protein>
    <recommendedName>
        <fullName evidence="3">Transposase</fullName>
    </recommendedName>
</protein>
<keyword evidence="2" id="KW-1185">Reference proteome</keyword>
<proteinExistence type="predicted"/>
<evidence type="ECO:0008006" key="3">
    <source>
        <dbReference type="Google" id="ProtNLM"/>
    </source>
</evidence>
<comment type="caution">
    <text evidence="1">The sequence shown here is derived from an EMBL/GenBank/DDBJ whole genome shotgun (WGS) entry which is preliminary data.</text>
</comment>
<evidence type="ECO:0000313" key="1">
    <source>
        <dbReference type="EMBL" id="GAA3554801.1"/>
    </source>
</evidence>
<sequence>MAYNLKEHLKFIEKHSKSGAASLSNVRFALKAIPQYVLRLFKPYNFRVQAIYTVK</sequence>
<dbReference type="Proteomes" id="UP001500954">
    <property type="component" value="Unassembled WGS sequence"/>
</dbReference>
<name>A0ABP6WRQ1_9FLAO</name>
<gene>
    <name evidence="1" type="ORF">GCM10022395_02790</name>
</gene>